<dbReference type="SUPFAM" id="SSF53067">
    <property type="entry name" value="Actin-like ATPase domain"/>
    <property type="match status" value="2"/>
</dbReference>
<evidence type="ECO:0000256" key="4">
    <source>
        <dbReference type="ARBA" id="ARBA00022777"/>
    </source>
</evidence>
<feature type="binding site" evidence="7">
    <location>
        <position position="18"/>
    </location>
    <ligand>
        <name>ADP</name>
        <dbReference type="ChEBI" id="CHEBI:456216"/>
    </ligand>
</feature>
<feature type="domain" description="Carbohydrate kinase FGGY C-terminal" evidence="10">
    <location>
        <begin position="261"/>
        <end position="446"/>
    </location>
</feature>
<comment type="catalytic activity">
    <reaction evidence="7">
        <text>glycerol + ATP = sn-glycerol 3-phosphate + ADP + H(+)</text>
        <dbReference type="Rhea" id="RHEA:21644"/>
        <dbReference type="ChEBI" id="CHEBI:15378"/>
        <dbReference type="ChEBI" id="CHEBI:17754"/>
        <dbReference type="ChEBI" id="CHEBI:30616"/>
        <dbReference type="ChEBI" id="CHEBI:57597"/>
        <dbReference type="ChEBI" id="CHEBI:456216"/>
        <dbReference type="EC" id="2.7.1.30"/>
    </reaction>
</comment>
<feature type="domain" description="Carbohydrate kinase FGGY N-terminal" evidence="9">
    <location>
        <begin position="7"/>
        <end position="250"/>
    </location>
</feature>
<evidence type="ECO:0000256" key="5">
    <source>
        <dbReference type="ARBA" id="ARBA00022798"/>
    </source>
</evidence>
<dbReference type="CDD" id="cd07786">
    <property type="entry name" value="FGGY_EcGK_like"/>
    <property type="match status" value="1"/>
</dbReference>
<evidence type="ECO:0000259" key="10">
    <source>
        <dbReference type="Pfam" id="PF02782"/>
    </source>
</evidence>
<feature type="binding site" evidence="7">
    <location>
        <position position="14"/>
    </location>
    <ligand>
        <name>ATP</name>
        <dbReference type="ChEBI" id="CHEBI:30616"/>
    </ligand>
</feature>
<feature type="binding site" evidence="7">
    <location>
        <position position="413"/>
    </location>
    <ligand>
        <name>ADP</name>
        <dbReference type="ChEBI" id="CHEBI:456216"/>
    </ligand>
</feature>
<name>A0ABU0YPQ6_9PROT</name>
<feature type="binding site" evidence="7">
    <location>
        <position position="409"/>
    </location>
    <ligand>
        <name>ADP</name>
        <dbReference type="ChEBI" id="CHEBI:456216"/>
    </ligand>
</feature>
<feature type="binding site" evidence="7">
    <location>
        <position position="14"/>
    </location>
    <ligand>
        <name>sn-glycerol 3-phosphate</name>
        <dbReference type="ChEBI" id="CHEBI:57597"/>
    </ligand>
</feature>
<keyword evidence="6 7" id="KW-0067">ATP-binding</keyword>
<keyword evidence="5 7" id="KW-0319">Glycerol metabolism</keyword>
<dbReference type="InterPro" id="IPR018485">
    <property type="entry name" value="FGGY_C"/>
</dbReference>
<dbReference type="Proteomes" id="UP001230156">
    <property type="component" value="Unassembled WGS sequence"/>
</dbReference>
<feature type="binding site" evidence="7">
    <location>
        <position position="16"/>
    </location>
    <ligand>
        <name>ATP</name>
        <dbReference type="ChEBI" id="CHEBI:30616"/>
    </ligand>
</feature>
<feature type="binding site" evidence="7">
    <location>
        <position position="82"/>
    </location>
    <ligand>
        <name>sn-glycerol 3-phosphate</name>
        <dbReference type="ChEBI" id="CHEBI:57597"/>
    </ligand>
</feature>
<feature type="binding site" evidence="7">
    <location>
        <position position="83"/>
    </location>
    <ligand>
        <name>glycerol</name>
        <dbReference type="ChEBI" id="CHEBI:17754"/>
    </ligand>
</feature>
<feature type="binding site" evidence="7">
    <location>
        <position position="265"/>
    </location>
    <ligand>
        <name>ADP</name>
        <dbReference type="ChEBI" id="CHEBI:456216"/>
    </ligand>
</feature>
<feature type="binding site" evidence="7">
    <location>
        <position position="243"/>
    </location>
    <ligand>
        <name>glycerol</name>
        <dbReference type="ChEBI" id="CHEBI:17754"/>
    </ligand>
</feature>
<feature type="binding site" evidence="7">
    <location>
        <position position="82"/>
    </location>
    <ligand>
        <name>glycerol</name>
        <dbReference type="ChEBI" id="CHEBI:17754"/>
    </ligand>
</feature>
<comment type="caution">
    <text evidence="11">The sequence shown here is derived from an EMBL/GenBank/DDBJ whole genome shotgun (WGS) entry which is preliminary data.</text>
</comment>
<keyword evidence="4 7" id="KW-0418">Kinase</keyword>
<evidence type="ECO:0000259" key="9">
    <source>
        <dbReference type="Pfam" id="PF00370"/>
    </source>
</evidence>
<dbReference type="InterPro" id="IPR000577">
    <property type="entry name" value="Carb_kinase_FGGY"/>
</dbReference>
<dbReference type="HAMAP" id="MF_00186">
    <property type="entry name" value="Glycerol_kin"/>
    <property type="match status" value="1"/>
</dbReference>
<feature type="binding site" evidence="7">
    <location>
        <position position="409"/>
    </location>
    <ligand>
        <name>ATP</name>
        <dbReference type="ChEBI" id="CHEBI:30616"/>
    </ligand>
</feature>
<evidence type="ECO:0000313" key="12">
    <source>
        <dbReference type="Proteomes" id="UP001230156"/>
    </source>
</evidence>
<evidence type="ECO:0000256" key="8">
    <source>
        <dbReference type="RuleBase" id="RU003733"/>
    </source>
</evidence>
<dbReference type="InterPro" id="IPR018483">
    <property type="entry name" value="Carb_kinase_FGGY_CS"/>
</dbReference>
<feature type="binding site" evidence="7">
    <location>
        <position position="134"/>
    </location>
    <ligand>
        <name>glycerol</name>
        <dbReference type="ChEBI" id="CHEBI:17754"/>
    </ligand>
</feature>
<feature type="binding site" evidence="7">
    <location>
        <position position="243"/>
    </location>
    <ligand>
        <name>sn-glycerol 3-phosphate</name>
        <dbReference type="ChEBI" id="CHEBI:57597"/>
    </ligand>
</feature>
<evidence type="ECO:0000313" key="11">
    <source>
        <dbReference type="EMBL" id="MDQ7249707.1"/>
    </source>
</evidence>
<dbReference type="EC" id="2.7.1.30" evidence="7"/>
<evidence type="ECO:0000256" key="3">
    <source>
        <dbReference type="ARBA" id="ARBA00022741"/>
    </source>
</evidence>
<keyword evidence="2 7" id="KW-0808">Transferase</keyword>
<accession>A0ABU0YPQ6</accession>
<dbReference type="InterPro" id="IPR018484">
    <property type="entry name" value="FGGY_N"/>
</dbReference>
<evidence type="ECO:0000256" key="2">
    <source>
        <dbReference type="ARBA" id="ARBA00022679"/>
    </source>
</evidence>
<comment type="similarity">
    <text evidence="1 7 8">Belongs to the FGGY kinase family.</text>
</comment>
<dbReference type="InterPro" id="IPR043129">
    <property type="entry name" value="ATPase_NBD"/>
</dbReference>
<dbReference type="Gene3D" id="3.30.420.40">
    <property type="match status" value="2"/>
</dbReference>
<dbReference type="InterPro" id="IPR005999">
    <property type="entry name" value="Glycerol_kin"/>
</dbReference>
<dbReference type="PANTHER" id="PTHR10196">
    <property type="entry name" value="SUGAR KINASE"/>
    <property type="match status" value="1"/>
</dbReference>
<dbReference type="GO" id="GO:0004370">
    <property type="term" value="F:glycerol kinase activity"/>
    <property type="evidence" value="ECO:0007669"/>
    <property type="project" value="UniProtKB-EC"/>
</dbReference>
<feature type="binding site" evidence="7">
    <location>
        <position position="308"/>
    </location>
    <ligand>
        <name>ADP</name>
        <dbReference type="ChEBI" id="CHEBI:456216"/>
    </ligand>
</feature>
<dbReference type="PROSITE" id="PS00445">
    <property type="entry name" value="FGGY_KINASES_2"/>
    <property type="match status" value="1"/>
</dbReference>
<gene>
    <name evidence="7 11" type="primary">glpK</name>
    <name evidence="11" type="ORF">Q8A70_18605</name>
</gene>
<dbReference type="PIRSF" id="PIRSF000538">
    <property type="entry name" value="GlpK"/>
    <property type="match status" value="1"/>
</dbReference>
<comment type="activity regulation">
    <text evidence="7">Inhibited by fructose 1,6-bisphosphate (FBP).</text>
</comment>
<evidence type="ECO:0000256" key="6">
    <source>
        <dbReference type="ARBA" id="ARBA00022840"/>
    </source>
</evidence>
<feature type="binding site" evidence="7">
    <location>
        <position position="308"/>
    </location>
    <ligand>
        <name>ATP</name>
        <dbReference type="ChEBI" id="CHEBI:30616"/>
    </ligand>
</feature>
<comment type="pathway">
    <text evidence="7">Polyol metabolism; glycerol degradation via glycerol kinase pathway; sn-glycerol 3-phosphate from glycerol: step 1/1.</text>
</comment>
<reference evidence="12" key="1">
    <citation type="submission" date="2023-08" db="EMBL/GenBank/DDBJ databases">
        <title>Rhodospirillaceae gen. nov., a novel taxon isolated from the Yangtze River Yuezi River estuary sludge.</title>
        <authorList>
            <person name="Ruan L."/>
        </authorList>
    </citation>
    <scope>NUCLEOTIDE SEQUENCE [LARGE SCALE GENOMIC DNA]</scope>
    <source>
        <strain evidence="12">R-7</strain>
    </source>
</reference>
<comment type="function">
    <text evidence="7">Key enzyme in the regulation of glycerol uptake and metabolism. Catalyzes the phosphorylation of glycerol to yield sn-glycerol 3-phosphate.</text>
</comment>
<sequence>MATKDLILSIDQGTTSTRAIAFTSGGDAVATAQKALPQIYPADGWVEHDPEEIWSATVEVCRKVLGEVGTERVGAIGITNQRETTVLWDRKTGKPIHNAIVWQDRRGAPLCKKLIEAGHEPTIQRKTGLLIDSYFSATKIAWLLENVAGAKARAEKGELAFGTIDSFLLWRLTGGKVHATDITNACRTMLFDIHNKAWDADLLKLFGVPPSLLPEVKPNAGVFGTSETSGIGVALPIAGMAGDQQAAVIGQACLKPGMIKSTYGTGCFALLNTGNEAKPSQNRLLTTIAYQLGDRFAYAVEGSIFVAGAAVQWLRDGLKLFQEAGDTDSLAKSASNTSNVYLVPAFTGLGAPYWDPEARGAILGLTRDTGIAEVVRSALEAVCYQTQDLMAAMSADGGTRPTALRVDGGMARNDWVLQFLADILQLPVERPHVTETTALGAAFCAGLGSGMIADVAAIEKTWRPDRRFEPKMAAAERDRRYAGWQDAVRRIRHGAK</sequence>
<keyword evidence="3 7" id="KW-0547">Nucleotide-binding</keyword>
<feature type="binding site" evidence="7">
    <location>
        <position position="14"/>
    </location>
    <ligand>
        <name>ADP</name>
        <dbReference type="ChEBI" id="CHEBI:456216"/>
    </ligand>
</feature>
<feature type="binding site" evidence="7">
    <location>
        <position position="15"/>
    </location>
    <ligand>
        <name>ATP</name>
        <dbReference type="ChEBI" id="CHEBI:30616"/>
    </ligand>
</feature>
<feature type="binding site" evidence="7">
    <location>
        <position position="312"/>
    </location>
    <ligand>
        <name>ATP</name>
        <dbReference type="ChEBI" id="CHEBI:30616"/>
    </ligand>
</feature>
<protein>
    <recommendedName>
        <fullName evidence="7">Glycerol kinase</fullName>
        <ecNumber evidence="7">2.7.1.30</ecNumber>
    </recommendedName>
    <alternativeName>
        <fullName evidence="7">ATP:glycerol 3-phosphotransferase</fullName>
    </alternativeName>
    <alternativeName>
        <fullName evidence="7">Glycerokinase</fullName>
        <shortName evidence="7">GK</shortName>
    </alternativeName>
</protein>
<dbReference type="Pfam" id="PF00370">
    <property type="entry name" value="FGGY_N"/>
    <property type="match status" value="1"/>
</dbReference>
<dbReference type="Pfam" id="PF02782">
    <property type="entry name" value="FGGY_C"/>
    <property type="match status" value="1"/>
</dbReference>
<evidence type="ECO:0000256" key="1">
    <source>
        <dbReference type="ARBA" id="ARBA00009156"/>
    </source>
</evidence>
<feature type="binding site" evidence="7">
    <location>
        <position position="244"/>
    </location>
    <ligand>
        <name>glycerol</name>
        <dbReference type="ChEBI" id="CHEBI:17754"/>
    </ligand>
</feature>
<evidence type="ECO:0000256" key="7">
    <source>
        <dbReference type="HAMAP-Rule" id="MF_00186"/>
    </source>
</evidence>
<feature type="binding site" evidence="7">
    <location>
        <position position="265"/>
    </location>
    <ligand>
        <name>ATP</name>
        <dbReference type="ChEBI" id="CHEBI:30616"/>
    </ligand>
</feature>
<dbReference type="NCBIfam" id="NF000756">
    <property type="entry name" value="PRK00047.1"/>
    <property type="match status" value="1"/>
</dbReference>
<dbReference type="EMBL" id="JAUYVI010000005">
    <property type="protein sequence ID" value="MDQ7249707.1"/>
    <property type="molecule type" value="Genomic_DNA"/>
</dbReference>
<dbReference type="PANTHER" id="PTHR10196:SF78">
    <property type="entry name" value="GLYCEROL KINASE"/>
    <property type="match status" value="1"/>
</dbReference>
<keyword evidence="12" id="KW-1185">Reference proteome</keyword>
<proteinExistence type="inferred from homology"/>
<organism evidence="11 12">
    <name type="scientific">Dongia sedimenti</name>
    <dbReference type="NCBI Taxonomy" id="3064282"/>
    <lineage>
        <taxon>Bacteria</taxon>
        <taxon>Pseudomonadati</taxon>
        <taxon>Pseudomonadota</taxon>
        <taxon>Alphaproteobacteria</taxon>
        <taxon>Rhodospirillales</taxon>
        <taxon>Dongiaceae</taxon>
        <taxon>Dongia</taxon>
    </lineage>
</organism>
<dbReference type="PROSITE" id="PS00933">
    <property type="entry name" value="FGGY_KINASES_1"/>
    <property type="match status" value="1"/>
</dbReference>
<feature type="binding site" evidence="7">
    <location>
        <position position="83"/>
    </location>
    <ligand>
        <name>sn-glycerol 3-phosphate</name>
        <dbReference type="ChEBI" id="CHEBI:57597"/>
    </ligand>
</feature>
<dbReference type="RefSeq" id="WP_379957948.1">
    <property type="nucleotide sequence ID" value="NZ_JAUYVI010000005.1"/>
</dbReference>
<feature type="binding site" evidence="7">
    <location>
        <position position="134"/>
    </location>
    <ligand>
        <name>sn-glycerol 3-phosphate</name>
        <dbReference type="ChEBI" id="CHEBI:57597"/>
    </ligand>
</feature>
<dbReference type="NCBIfam" id="TIGR01311">
    <property type="entry name" value="glycerol_kin"/>
    <property type="match status" value="1"/>
</dbReference>